<dbReference type="GO" id="GO:0016779">
    <property type="term" value="F:nucleotidyltransferase activity"/>
    <property type="evidence" value="ECO:0007669"/>
    <property type="project" value="UniProtKB-KW"/>
</dbReference>
<keyword evidence="6" id="KW-0119">Carbohydrate metabolism</keyword>
<dbReference type="Proteomes" id="UP000293296">
    <property type="component" value="Chromosome"/>
</dbReference>
<dbReference type="KEGG" id="dcb:C3Y92_08840"/>
<reference evidence="9 10" key="1">
    <citation type="submission" date="2018-02" db="EMBL/GenBank/DDBJ databases">
        <title>Genome sequence of Desulfovibrio carbinolicus DSM 3852.</title>
        <authorList>
            <person name="Wilbanks E."/>
            <person name="Skennerton C.T."/>
            <person name="Orphan V.J."/>
        </authorList>
    </citation>
    <scope>NUCLEOTIDE SEQUENCE [LARGE SCALE GENOMIC DNA]</scope>
    <source>
        <strain evidence="9 10">DSM 3852</strain>
    </source>
</reference>
<name>A0A4P6HK92_9BACT</name>
<evidence type="ECO:0000313" key="10">
    <source>
        <dbReference type="Proteomes" id="UP000293296"/>
    </source>
</evidence>
<dbReference type="PANTHER" id="PTHR43793">
    <property type="entry name" value="FAD SYNTHASE"/>
    <property type="match status" value="1"/>
</dbReference>
<keyword evidence="4" id="KW-0547">Nucleotide-binding</keyword>
<dbReference type="AlphaFoldDB" id="A0A4P6HK92"/>
<evidence type="ECO:0000256" key="7">
    <source>
        <dbReference type="ARBA" id="ARBA00047428"/>
    </source>
</evidence>
<dbReference type="InterPro" id="IPR011914">
    <property type="entry name" value="RfaE_dom_II"/>
</dbReference>
<protein>
    <recommendedName>
        <fullName evidence="1">D-glycero-beta-D-manno-heptose 1-phosphate adenylyltransferase</fullName>
        <ecNumber evidence="1">2.7.7.70</ecNumber>
    </recommendedName>
</protein>
<evidence type="ECO:0000256" key="6">
    <source>
        <dbReference type="ARBA" id="ARBA00023277"/>
    </source>
</evidence>
<evidence type="ECO:0000256" key="3">
    <source>
        <dbReference type="ARBA" id="ARBA00022695"/>
    </source>
</evidence>
<dbReference type="RefSeq" id="WP_129351809.1">
    <property type="nucleotide sequence ID" value="NZ_CP026538.1"/>
</dbReference>
<keyword evidence="2 9" id="KW-0808">Transferase</keyword>
<dbReference type="GO" id="GO:0005975">
    <property type="term" value="P:carbohydrate metabolic process"/>
    <property type="evidence" value="ECO:0007669"/>
    <property type="project" value="InterPro"/>
</dbReference>
<evidence type="ECO:0000256" key="2">
    <source>
        <dbReference type="ARBA" id="ARBA00022679"/>
    </source>
</evidence>
<proteinExistence type="predicted"/>
<dbReference type="NCBIfam" id="TIGR00125">
    <property type="entry name" value="cyt_tran_rel"/>
    <property type="match status" value="1"/>
</dbReference>
<dbReference type="Pfam" id="PF01467">
    <property type="entry name" value="CTP_transf_like"/>
    <property type="match status" value="1"/>
</dbReference>
<dbReference type="InterPro" id="IPR004821">
    <property type="entry name" value="Cyt_trans-like"/>
</dbReference>
<evidence type="ECO:0000259" key="8">
    <source>
        <dbReference type="Pfam" id="PF01467"/>
    </source>
</evidence>
<dbReference type="EC" id="2.7.7.70" evidence="1"/>
<keyword evidence="5" id="KW-0067">ATP-binding</keyword>
<dbReference type="Gene3D" id="3.40.50.620">
    <property type="entry name" value="HUPs"/>
    <property type="match status" value="1"/>
</dbReference>
<gene>
    <name evidence="9" type="primary">rfaE2</name>
    <name evidence="9" type="ORF">C3Y92_08840</name>
</gene>
<keyword evidence="3 9" id="KW-0548">Nucleotidyltransferase</keyword>
<evidence type="ECO:0000256" key="5">
    <source>
        <dbReference type="ARBA" id="ARBA00022840"/>
    </source>
</evidence>
<sequence>MTFEHDKILGRVALAAAVAQVRPGRTVVFTNGCFDLLHAGHADLLARARALGDLLVVGLNDDASVARLKGPSRPVTPEAQRAFVLASLACVDYVSLFAEDTPLELILTIQPDVLVKGGDWPVAAIVGGEAVAARGGKVVSLPLTPGLSTTAVIERILERGRA</sequence>
<dbReference type="NCBIfam" id="TIGR02199">
    <property type="entry name" value="rfaE_dom_II"/>
    <property type="match status" value="1"/>
</dbReference>
<evidence type="ECO:0000256" key="4">
    <source>
        <dbReference type="ARBA" id="ARBA00022741"/>
    </source>
</evidence>
<dbReference type="OrthoDB" id="9795543at2"/>
<comment type="catalytic activity">
    <reaction evidence="7">
        <text>D-glycero-beta-D-manno-heptose 1-phosphate + ATP + H(+) = ADP-D-glycero-beta-D-manno-heptose + diphosphate</text>
        <dbReference type="Rhea" id="RHEA:27465"/>
        <dbReference type="ChEBI" id="CHEBI:15378"/>
        <dbReference type="ChEBI" id="CHEBI:30616"/>
        <dbReference type="ChEBI" id="CHEBI:33019"/>
        <dbReference type="ChEBI" id="CHEBI:59967"/>
        <dbReference type="ChEBI" id="CHEBI:61593"/>
        <dbReference type="EC" id="2.7.7.70"/>
    </reaction>
</comment>
<organism evidence="9 10">
    <name type="scientific">Solidesulfovibrio carbinolicus</name>
    <dbReference type="NCBI Taxonomy" id="296842"/>
    <lineage>
        <taxon>Bacteria</taxon>
        <taxon>Pseudomonadati</taxon>
        <taxon>Thermodesulfobacteriota</taxon>
        <taxon>Desulfovibrionia</taxon>
        <taxon>Desulfovibrionales</taxon>
        <taxon>Desulfovibrionaceae</taxon>
        <taxon>Solidesulfovibrio</taxon>
    </lineage>
</organism>
<accession>A0A4P6HK92</accession>
<dbReference type="PANTHER" id="PTHR43793:SF2">
    <property type="entry name" value="BIFUNCTIONAL PROTEIN HLDE"/>
    <property type="match status" value="1"/>
</dbReference>
<feature type="domain" description="Cytidyltransferase-like" evidence="8">
    <location>
        <begin position="29"/>
        <end position="155"/>
    </location>
</feature>
<dbReference type="InterPro" id="IPR014729">
    <property type="entry name" value="Rossmann-like_a/b/a_fold"/>
</dbReference>
<evidence type="ECO:0000256" key="1">
    <source>
        <dbReference type="ARBA" id="ARBA00012519"/>
    </source>
</evidence>
<dbReference type="EMBL" id="CP026538">
    <property type="protein sequence ID" value="QAZ67325.1"/>
    <property type="molecule type" value="Genomic_DNA"/>
</dbReference>
<dbReference type="GO" id="GO:0016773">
    <property type="term" value="F:phosphotransferase activity, alcohol group as acceptor"/>
    <property type="evidence" value="ECO:0007669"/>
    <property type="project" value="InterPro"/>
</dbReference>
<dbReference type="GO" id="GO:0005524">
    <property type="term" value="F:ATP binding"/>
    <property type="evidence" value="ECO:0007669"/>
    <property type="project" value="UniProtKB-KW"/>
</dbReference>
<evidence type="ECO:0000313" key="9">
    <source>
        <dbReference type="EMBL" id="QAZ67325.1"/>
    </source>
</evidence>
<keyword evidence="10" id="KW-1185">Reference proteome</keyword>
<dbReference type="InterPro" id="IPR050385">
    <property type="entry name" value="Archaeal_FAD_synthase"/>
</dbReference>
<dbReference type="SUPFAM" id="SSF52374">
    <property type="entry name" value="Nucleotidylyl transferase"/>
    <property type="match status" value="1"/>
</dbReference>